<dbReference type="OMA" id="VTICIAQ"/>
<dbReference type="EMBL" id="CM007894">
    <property type="protein sequence ID" value="OTG24964.1"/>
    <property type="molecule type" value="Genomic_DNA"/>
</dbReference>
<dbReference type="Pfam" id="PF11976">
    <property type="entry name" value="Rad60-SLD"/>
    <property type="match status" value="1"/>
</dbReference>
<dbReference type="GO" id="GO:0031386">
    <property type="term" value="F:protein tag activity"/>
    <property type="evidence" value="ECO:0000318"/>
    <property type="project" value="GO_Central"/>
</dbReference>
<dbReference type="Gene3D" id="3.10.20.90">
    <property type="entry name" value="Phosphatidylinositol 3-kinase Catalytic Subunit, Chain A, domain 1"/>
    <property type="match status" value="1"/>
</dbReference>
<keyword evidence="4" id="KW-1185">Reference proteome</keyword>
<evidence type="ECO:0000313" key="4">
    <source>
        <dbReference type="Proteomes" id="UP000215914"/>
    </source>
</evidence>
<dbReference type="GO" id="GO:0005634">
    <property type="term" value="C:nucleus"/>
    <property type="evidence" value="ECO:0000318"/>
    <property type="project" value="GO_Central"/>
</dbReference>
<name>A0A251UPC5_HELAN</name>
<dbReference type="AlphaFoldDB" id="A0A251UPC5"/>
<dbReference type="InterPro" id="IPR022617">
    <property type="entry name" value="Rad60/SUMO-like_dom"/>
</dbReference>
<sequence>MDNKISESGDSIKVIVKDQHDVKMYFMMKKDVPVKKLLLDYCRRQRLVFREVNFLLNGSRFQPHLTPNELEMETGDEFEAMSPVLGGAGA</sequence>
<reference evidence="3" key="2">
    <citation type="submission" date="2017-02" db="EMBL/GenBank/DDBJ databases">
        <title>Sunflower complete genome.</title>
        <authorList>
            <person name="Langlade N."/>
            <person name="Munos S."/>
        </authorList>
    </citation>
    <scope>NUCLEOTIDE SEQUENCE [LARGE SCALE GENOMIC DNA]</scope>
    <source>
        <tissue evidence="3">Leaves</tissue>
    </source>
</reference>
<accession>A0A251UPC5</accession>
<feature type="domain" description="Rad60/SUMO-like" evidence="1">
    <location>
        <begin position="12"/>
        <end position="81"/>
    </location>
</feature>
<dbReference type="Gramene" id="mRNA:HanXRQr2_Chr05g0210851">
    <property type="protein sequence ID" value="mRNA:HanXRQr2_Chr05g0210851"/>
    <property type="gene ID" value="HanXRQr2_Chr05g0210851"/>
</dbReference>
<evidence type="ECO:0000259" key="1">
    <source>
        <dbReference type="Pfam" id="PF11976"/>
    </source>
</evidence>
<dbReference type="OrthoDB" id="442921at2759"/>
<dbReference type="InParanoid" id="A0A251UPC5"/>
<reference evidence="2" key="3">
    <citation type="submission" date="2020-06" db="EMBL/GenBank/DDBJ databases">
        <title>Helianthus annuus Genome sequencing and assembly Release 2.</title>
        <authorList>
            <person name="Gouzy J."/>
            <person name="Langlade N."/>
            <person name="Munos S."/>
        </authorList>
    </citation>
    <scope>NUCLEOTIDE SEQUENCE</scope>
    <source>
        <tissue evidence="2">Leaves</tissue>
    </source>
</reference>
<gene>
    <name evidence="3" type="ORF">HannXRQ_Chr05g0142501</name>
    <name evidence="2" type="ORF">HanXRQr2_Chr05g0210851</name>
</gene>
<dbReference type="SUPFAM" id="SSF54236">
    <property type="entry name" value="Ubiquitin-like"/>
    <property type="match status" value="1"/>
</dbReference>
<dbReference type="EMBL" id="MNCJ02000320">
    <property type="protein sequence ID" value="KAF5805566.1"/>
    <property type="molecule type" value="Genomic_DNA"/>
</dbReference>
<evidence type="ECO:0000313" key="2">
    <source>
        <dbReference type="EMBL" id="KAF5805566.1"/>
    </source>
</evidence>
<reference evidence="2 4" key="1">
    <citation type="journal article" date="2017" name="Nature">
        <title>The sunflower genome provides insights into oil metabolism, flowering and Asterid evolution.</title>
        <authorList>
            <person name="Badouin H."/>
            <person name="Gouzy J."/>
            <person name="Grassa C.J."/>
            <person name="Murat F."/>
            <person name="Staton S.E."/>
            <person name="Cottret L."/>
            <person name="Lelandais-Briere C."/>
            <person name="Owens G.L."/>
            <person name="Carrere S."/>
            <person name="Mayjonade B."/>
            <person name="Legrand L."/>
            <person name="Gill N."/>
            <person name="Kane N.C."/>
            <person name="Bowers J.E."/>
            <person name="Hubner S."/>
            <person name="Bellec A."/>
            <person name="Berard A."/>
            <person name="Berges H."/>
            <person name="Blanchet N."/>
            <person name="Boniface M.C."/>
            <person name="Brunel D."/>
            <person name="Catrice O."/>
            <person name="Chaidir N."/>
            <person name="Claudel C."/>
            <person name="Donnadieu C."/>
            <person name="Faraut T."/>
            <person name="Fievet G."/>
            <person name="Helmstetter N."/>
            <person name="King M."/>
            <person name="Knapp S.J."/>
            <person name="Lai Z."/>
            <person name="Le Paslier M.C."/>
            <person name="Lippi Y."/>
            <person name="Lorenzon L."/>
            <person name="Mandel J.R."/>
            <person name="Marage G."/>
            <person name="Marchand G."/>
            <person name="Marquand E."/>
            <person name="Bret-Mestries E."/>
            <person name="Morien E."/>
            <person name="Nambeesan S."/>
            <person name="Nguyen T."/>
            <person name="Pegot-Espagnet P."/>
            <person name="Pouilly N."/>
            <person name="Raftis F."/>
            <person name="Sallet E."/>
            <person name="Schiex T."/>
            <person name="Thomas J."/>
            <person name="Vandecasteele C."/>
            <person name="Vares D."/>
            <person name="Vear F."/>
            <person name="Vautrin S."/>
            <person name="Crespi M."/>
            <person name="Mangin B."/>
            <person name="Burke J.M."/>
            <person name="Salse J."/>
            <person name="Munos S."/>
            <person name="Vincourt P."/>
            <person name="Rieseberg L.H."/>
            <person name="Langlade N.B."/>
        </authorList>
    </citation>
    <scope>NUCLEOTIDE SEQUENCE [LARGE SCALE GENOMIC DNA]</scope>
    <source>
        <strain evidence="4">cv. SF193</strain>
        <tissue evidence="2">Leaves</tissue>
    </source>
</reference>
<evidence type="ECO:0000313" key="3">
    <source>
        <dbReference type="EMBL" id="OTG24964.1"/>
    </source>
</evidence>
<dbReference type="GO" id="GO:0044389">
    <property type="term" value="F:ubiquitin-like protein ligase binding"/>
    <property type="evidence" value="ECO:0000318"/>
    <property type="project" value="GO_Central"/>
</dbReference>
<dbReference type="Proteomes" id="UP000215914">
    <property type="component" value="Chromosome 5"/>
</dbReference>
<dbReference type="STRING" id="4232.A0A251UPC5"/>
<dbReference type="GO" id="GO:0016925">
    <property type="term" value="P:protein sumoylation"/>
    <property type="evidence" value="ECO:0000318"/>
    <property type="project" value="GO_Central"/>
</dbReference>
<protein>
    <submittedName>
        <fullName evidence="3">Putative rad60/SUMO-like domain, Ubiquitin-related domain protein</fullName>
    </submittedName>
    <submittedName>
        <fullName evidence="2">Rad60/SUMO-like domain, Ubiquitin-like domain superfamily</fullName>
    </submittedName>
</protein>
<dbReference type="InterPro" id="IPR029071">
    <property type="entry name" value="Ubiquitin-like_domsf"/>
</dbReference>
<organism evidence="3 4">
    <name type="scientific">Helianthus annuus</name>
    <name type="common">Common sunflower</name>
    <dbReference type="NCBI Taxonomy" id="4232"/>
    <lineage>
        <taxon>Eukaryota</taxon>
        <taxon>Viridiplantae</taxon>
        <taxon>Streptophyta</taxon>
        <taxon>Embryophyta</taxon>
        <taxon>Tracheophyta</taxon>
        <taxon>Spermatophyta</taxon>
        <taxon>Magnoliopsida</taxon>
        <taxon>eudicotyledons</taxon>
        <taxon>Gunneridae</taxon>
        <taxon>Pentapetalae</taxon>
        <taxon>asterids</taxon>
        <taxon>campanulids</taxon>
        <taxon>Asterales</taxon>
        <taxon>Asteraceae</taxon>
        <taxon>Asteroideae</taxon>
        <taxon>Heliantheae alliance</taxon>
        <taxon>Heliantheae</taxon>
        <taxon>Helianthus</taxon>
    </lineage>
</organism>
<dbReference type="PANTHER" id="PTHR10562">
    <property type="entry name" value="SMALL UBIQUITIN-RELATED MODIFIER"/>
    <property type="match status" value="1"/>
</dbReference>
<proteinExistence type="predicted"/>